<protein>
    <submittedName>
        <fullName evidence="1">Alpha-D-ribose 1-methylphosphonate 5-triphosphate diphosphatase</fullName>
    </submittedName>
</protein>
<gene>
    <name evidence="1" type="ORF">H1W37_18055</name>
</gene>
<dbReference type="GO" id="GO:0016810">
    <property type="term" value="F:hydrolase activity, acting on carbon-nitrogen (but not peptide) bonds"/>
    <property type="evidence" value="ECO:0007669"/>
    <property type="project" value="InterPro"/>
</dbReference>
<organism evidence="1 2">
    <name type="scientific">Stappia taiwanensis</name>
    <dbReference type="NCBI Taxonomy" id="992267"/>
    <lineage>
        <taxon>Bacteria</taxon>
        <taxon>Pseudomonadati</taxon>
        <taxon>Pseudomonadota</taxon>
        <taxon>Alphaproteobacteria</taxon>
        <taxon>Hyphomicrobiales</taxon>
        <taxon>Stappiaceae</taxon>
        <taxon>Stappia</taxon>
    </lineage>
</organism>
<dbReference type="Proteomes" id="UP000559404">
    <property type="component" value="Unassembled WGS sequence"/>
</dbReference>
<comment type="caution">
    <text evidence="1">The sequence shown here is derived from an EMBL/GenBank/DDBJ whole genome shotgun (WGS) entry which is preliminary data.</text>
</comment>
<dbReference type="InterPro" id="IPR051781">
    <property type="entry name" value="Metallo-dep_Hydrolase"/>
</dbReference>
<dbReference type="PANTHER" id="PTHR43135:SF3">
    <property type="entry name" value="ALPHA-D-RIBOSE 1-METHYLPHOSPHONATE 5-TRIPHOSPHATE DIPHOSPHATASE"/>
    <property type="match status" value="1"/>
</dbReference>
<sequence>MVGEWAIYGGEVLTEDGLAAQVLHLGDGVIQEEGTAGAQRFDASGAWVLPGIVDLHGDAFERILEPRPGVRFPPEVAFAEAGAQLLANGITTAYHGLTVSWEPGLRSIDHARDLVAAHRAIAPRLGVDTRLNIRWETFAIDHVDQVLAWLDNGSGDILSINDHTSANRTLEAGAPKLERMAARMGVSAVQAKRLIDEIWARRDEVPEAMARLCEGARHRNVPLLAHDEVTPEGRAEGRRHGVTVSEFPMTEQMAVAAREAGEHVIMGAPNVVRGGSHNGALCAGGAVRAGQCSVLASDYYYPAPRHAVFRLLDDGALPLEEAWPIVSANPAEAAGLTDRGRIAPGLRGDLLVMDRATRDIRAVFVAGRKVFERG</sequence>
<reference evidence="1 2" key="1">
    <citation type="submission" date="2020-07" db="EMBL/GenBank/DDBJ databases">
        <authorList>
            <person name="Li M."/>
        </authorList>
    </citation>
    <scope>NUCLEOTIDE SEQUENCE [LARGE SCALE GENOMIC DNA]</scope>
    <source>
        <strain evidence="1 2">DSM 23284</strain>
    </source>
</reference>
<dbReference type="SUPFAM" id="SSF51556">
    <property type="entry name" value="Metallo-dependent hydrolases"/>
    <property type="match status" value="1"/>
</dbReference>
<dbReference type="Gene3D" id="3.20.20.140">
    <property type="entry name" value="Metal-dependent hydrolases"/>
    <property type="match status" value="2"/>
</dbReference>
<keyword evidence="2" id="KW-1185">Reference proteome</keyword>
<dbReference type="NCBIfam" id="NF011987">
    <property type="entry name" value="PRK15446.2-3"/>
    <property type="match status" value="1"/>
</dbReference>
<name>A0A838XYP4_9HYPH</name>
<dbReference type="PANTHER" id="PTHR43135">
    <property type="entry name" value="ALPHA-D-RIBOSE 1-METHYLPHOSPHONATE 5-TRIPHOSPHATE DIPHOSPHATASE"/>
    <property type="match status" value="1"/>
</dbReference>
<dbReference type="SUPFAM" id="SSF51338">
    <property type="entry name" value="Composite domain of metallo-dependent hydrolases"/>
    <property type="match status" value="1"/>
</dbReference>
<proteinExistence type="predicted"/>
<dbReference type="InterPro" id="IPR012696">
    <property type="entry name" value="PhnM"/>
</dbReference>
<dbReference type="NCBIfam" id="NF011990">
    <property type="entry name" value="PRK15446.2-6"/>
    <property type="match status" value="1"/>
</dbReference>
<dbReference type="GO" id="GO:0019700">
    <property type="term" value="P:organic phosphonate catabolic process"/>
    <property type="evidence" value="ECO:0007669"/>
    <property type="project" value="InterPro"/>
</dbReference>
<evidence type="ECO:0000313" key="1">
    <source>
        <dbReference type="EMBL" id="MBA4613566.1"/>
    </source>
</evidence>
<evidence type="ECO:0000313" key="2">
    <source>
        <dbReference type="Proteomes" id="UP000559404"/>
    </source>
</evidence>
<reference evidence="1 2" key="2">
    <citation type="submission" date="2020-08" db="EMBL/GenBank/DDBJ databases">
        <title>Stappia taiwanensis sp. nov., isolated from a coastal thermal spring.</title>
        <authorList>
            <person name="Kampfer P."/>
        </authorList>
    </citation>
    <scope>NUCLEOTIDE SEQUENCE [LARGE SCALE GENOMIC DNA]</scope>
    <source>
        <strain evidence="1 2">DSM 23284</strain>
    </source>
</reference>
<dbReference type="PIRSF" id="PIRSF038971">
    <property type="entry name" value="PhnM"/>
    <property type="match status" value="1"/>
</dbReference>
<dbReference type="InterPro" id="IPR032466">
    <property type="entry name" value="Metal_Hydrolase"/>
</dbReference>
<dbReference type="AlphaFoldDB" id="A0A838XYP4"/>
<dbReference type="InterPro" id="IPR011059">
    <property type="entry name" value="Metal-dep_hydrolase_composite"/>
</dbReference>
<accession>A0A838XYP4</accession>
<dbReference type="EMBL" id="JACEON010000020">
    <property type="protein sequence ID" value="MBA4613566.1"/>
    <property type="molecule type" value="Genomic_DNA"/>
</dbReference>